<accession>A0A5E4LW70</accession>
<dbReference type="Gene3D" id="3.10.620.30">
    <property type="match status" value="1"/>
</dbReference>
<dbReference type="PANTHER" id="PTHR33490">
    <property type="entry name" value="BLR5614 PROTEIN-RELATED"/>
    <property type="match status" value="1"/>
</dbReference>
<dbReference type="Pfam" id="PF01841">
    <property type="entry name" value="Transglut_core"/>
    <property type="match status" value="1"/>
</dbReference>
<comment type="caution">
    <text evidence="2">The sequence shown here is derived from an EMBL/GenBank/DDBJ whole genome shotgun (WGS) entry which is preliminary data.</text>
</comment>
<gene>
    <name evidence="2" type="ORF">LFW2832_00843</name>
</gene>
<dbReference type="InterPro" id="IPR002931">
    <property type="entry name" value="Transglutaminase-like"/>
</dbReference>
<reference evidence="2 3" key="1">
    <citation type="submission" date="2019-08" db="EMBL/GenBank/DDBJ databases">
        <authorList>
            <person name="Vazquez-Campos X."/>
        </authorList>
    </citation>
    <scope>NUCLEOTIDE SEQUENCE [LARGE SCALE GENOMIC DNA]</scope>
    <source>
        <strain evidence="2">LFW-283_2</strain>
    </source>
</reference>
<dbReference type="InterPro" id="IPR038765">
    <property type="entry name" value="Papain-like_cys_pep_sf"/>
</dbReference>
<proteinExistence type="predicted"/>
<dbReference type="SMART" id="SM00460">
    <property type="entry name" value="TGc"/>
    <property type="match status" value="1"/>
</dbReference>
<dbReference type="EMBL" id="CABMJJ010000009">
    <property type="protein sequence ID" value="VVC04262.1"/>
    <property type="molecule type" value="Genomic_DNA"/>
</dbReference>
<evidence type="ECO:0000313" key="3">
    <source>
        <dbReference type="Proteomes" id="UP000789941"/>
    </source>
</evidence>
<evidence type="ECO:0000313" key="2">
    <source>
        <dbReference type="EMBL" id="VVC04262.1"/>
    </source>
</evidence>
<organism evidence="2 3">
    <name type="scientific">Candidatus Bilamarchaeum dharawalense</name>
    <dbReference type="NCBI Taxonomy" id="2885759"/>
    <lineage>
        <taxon>Archaea</taxon>
        <taxon>Candidatus Micrarchaeota</taxon>
        <taxon>Candidatus Micrarchaeia</taxon>
        <taxon>Candidatus Anstonellales</taxon>
        <taxon>Candidatus Bilamarchaeaceae</taxon>
        <taxon>Candidatus Bilamarchaeum</taxon>
    </lineage>
</organism>
<evidence type="ECO:0000259" key="1">
    <source>
        <dbReference type="SMART" id="SM00460"/>
    </source>
</evidence>
<dbReference type="Proteomes" id="UP000789941">
    <property type="component" value="Unassembled WGS sequence"/>
</dbReference>
<sequence length="392" mass="44262">MKYLLLVLLVLSLSFATFGSARQVIERTWTISNQGPFQFNGALVVNNSNQHVLSIITEPYMDQRTDEEGVIWLNYSGSGNVRLKAIAIVDVDYNTNITSDATQPKNSVTFTNLTEPDERITFQATRVSNSSSLKTIRNVVDWVHGYITYDLSYWGRSKSAREVFTEGRGVCVEYSHLLISMVESLGFKARYVSGYVYTEAWQPHAWVEISVPGYGWLPADPTFNQIGTLDNSHIAIDYGPDQASIFDSILTQDQMAILSVEDQLSTNFASEDTKGVDLDIALENNTVIFEIDNTNSYFVYGTFVYSMLNTQEEKLLLLAPNERLQIRKVLDQSQFDQNFVYSVPVIAWFNDAKANNTFEIKPESNGPYNNSGSCLSSFVLLLCFSLIFFHRI</sequence>
<name>A0A5E4LW70_9ARCH</name>
<dbReference type="SUPFAM" id="SSF54001">
    <property type="entry name" value="Cysteine proteinases"/>
    <property type="match status" value="1"/>
</dbReference>
<dbReference type="AlphaFoldDB" id="A0A5E4LW70"/>
<feature type="domain" description="Transglutaminase-like" evidence="1">
    <location>
        <begin position="163"/>
        <end position="223"/>
    </location>
</feature>
<dbReference type="PANTHER" id="PTHR33490:SF6">
    <property type="entry name" value="SLL1049 PROTEIN"/>
    <property type="match status" value="1"/>
</dbReference>
<protein>
    <submittedName>
        <fullName evidence="2">Transglutaminase-like superfamily protein</fullName>
    </submittedName>
</protein>